<organism evidence="6">
    <name type="scientific">Ophidocladus simpliciusculus</name>
    <dbReference type="NCBI Taxonomy" id="1261574"/>
    <lineage>
        <taxon>Eukaryota</taxon>
        <taxon>Rhodophyta</taxon>
        <taxon>Florideophyceae</taxon>
        <taxon>Rhodymeniophycidae</taxon>
        <taxon>Ceramiales</taxon>
        <taxon>Rhodomelaceae</taxon>
        <taxon>Herposiphonieae</taxon>
        <taxon>Ophidocladus</taxon>
    </lineage>
</organism>
<evidence type="ECO:0000256" key="4">
    <source>
        <dbReference type="ARBA" id="ARBA00023276"/>
    </source>
</evidence>
<dbReference type="GO" id="GO:0009523">
    <property type="term" value="C:photosystem II"/>
    <property type="evidence" value="ECO:0007669"/>
    <property type="project" value="UniProtKB-KW"/>
</dbReference>
<dbReference type="CDD" id="cd05243">
    <property type="entry name" value="SDR_a5"/>
    <property type="match status" value="1"/>
</dbReference>
<evidence type="ECO:0000313" key="6">
    <source>
        <dbReference type="EMBL" id="ARW65980.1"/>
    </source>
</evidence>
<protein>
    <recommendedName>
        <fullName evidence="5">NmrA-like domain-containing protein</fullName>
    </recommendedName>
</protein>
<evidence type="ECO:0000256" key="2">
    <source>
        <dbReference type="ARBA" id="ARBA00022531"/>
    </source>
</evidence>
<dbReference type="PANTHER" id="PTHR47128:SF2">
    <property type="entry name" value="PROTEIN HIGH CHLOROPHYLL FLUORESCENCE PHENOTYPE 244, CHLOROPLASTIC"/>
    <property type="match status" value="1"/>
</dbReference>
<reference evidence="6" key="1">
    <citation type="journal article" date="2017" name="J. Phycol.">
        <title>Analysis of chloroplast genomes and a supermatrix inform reclassification of the Rhodomelaceae (Rhodophyta).</title>
        <authorList>
            <person name="Diaz-Tapia P."/>
            <person name="Maggs C.A."/>
            <person name="West J.A."/>
            <person name="Verbruggen H."/>
        </authorList>
    </citation>
    <scope>NUCLEOTIDE SEQUENCE</scope>
    <source>
        <strain evidence="6">PD949</strain>
    </source>
</reference>
<dbReference type="SUPFAM" id="SSF51735">
    <property type="entry name" value="NAD(P)-binding Rossmann-fold domains"/>
    <property type="match status" value="1"/>
</dbReference>
<dbReference type="RefSeq" id="YP_009396794.1">
    <property type="nucleotide sequence ID" value="NC_035284.1"/>
</dbReference>
<dbReference type="GO" id="GO:0009536">
    <property type="term" value="C:plastid"/>
    <property type="evidence" value="ECO:0007669"/>
    <property type="project" value="UniProtKB-SubCell"/>
</dbReference>
<dbReference type="InterPro" id="IPR008030">
    <property type="entry name" value="NmrA-like"/>
</dbReference>
<evidence type="ECO:0000256" key="3">
    <source>
        <dbReference type="ARBA" id="ARBA00022640"/>
    </source>
</evidence>
<gene>
    <name evidence="6" type="primary">ycf39</name>
</gene>
<evidence type="ECO:0000259" key="5">
    <source>
        <dbReference type="Pfam" id="PF05368"/>
    </source>
</evidence>
<accession>A0A1Z1MIS5</accession>
<dbReference type="GeneID" id="33359052"/>
<sequence>MSLLVIGSTGTLGRQIVRKALNAGFQVKCVVRNFRKAAFLKEWGAELIYGDLNLPETIPLALFGVTSIIDCSTTRPNDLYNIKLIDLKAKYILIEAGIKANIKRYIFFSILNAFQYKNIMLVNLKLLIEQRLRKANINYTIFSLPGFFQGIIPQYALPILDKNSIWITKESSLIPYINTQDVAKITIKSLSISQFQNKKLPIIGNKKWTSFEIIELCEKISGKRAKTTQVPIYILKLMTFITRLFQWTWNISERLEFTEIISKNQSIDISMREILYLLKIDDQELESLEFYLQEYFQCIMKKLKELNYESLNEASRMDKLNF</sequence>
<keyword evidence="3 6" id="KW-0934">Plastid</keyword>
<keyword evidence="4" id="KW-0604">Photosystem II</keyword>
<feature type="domain" description="NmrA-like" evidence="5">
    <location>
        <begin position="3"/>
        <end position="238"/>
    </location>
</feature>
<comment type="subcellular location">
    <subcellularLocation>
        <location evidence="1">Plastid</location>
    </subcellularLocation>
</comment>
<keyword evidence="6" id="KW-0150">Chloroplast</keyword>
<proteinExistence type="predicted"/>
<keyword evidence="2" id="KW-0602">Photosynthesis</keyword>
<dbReference type="InterPro" id="IPR036291">
    <property type="entry name" value="NAD(P)-bd_dom_sf"/>
</dbReference>
<dbReference type="Gene3D" id="3.40.50.720">
    <property type="entry name" value="NAD(P)-binding Rossmann-like Domain"/>
    <property type="match status" value="1"/>
</dbReference>
<geneLocation type="chloroplast" evidence="6"/>
<dbReference type="EMBL" id="MF101440">
    <property type="protein sequence ID" value="ARW65980.1"/>
    <property type="molecule type" value="Genomic_DNA"/>
</dbReference>
<dbReference type="Pfam" id="PF05368">
    <property type="entry name" value="NmrA"/>
    <property type="match status" value="1"/>
</dbReference>
<dbReference type="InterPro" id="IPR044256">
    <property type="entry name" value="HCF244-like"/>
</dbReference>
<dbReference type="AlphaFoldDB" id="A0A1Z1MIS5"/>
<name>A0A1Z1MIS5_9FLOR</name>
<dbReference type="GO" id="GO:0015979">
    <property type="term" value="P:photosynthesis"/>
    <property type="evidence" value="ECO:0007669"/>
    <property type="project" value="UniProtKB-KW"/>
</dbReference>
<dbReference type="PANTHER" id="PTHR47128">
    <property type="match status" value="1"/>
</dbReference>
<evidence type="ECO:0000256" key="1">
    <source>
        <dbReference type="ARBA" id="ARBA00004474"/>
    </source>
</evidence>